<comment type="caution">
    <text evidence="2">The sequence shown here is derived from an EMBL/GenBank/DDBJ whole genome shotgun (WGS) entry which is preliminary data.</text>
</comment>
<proteinExistence type="predicted"/>
<feature type="domain" description="Cyclic nucleotide-binding" evidence="1">
    <location>
        <begin position="8"/>
        <end position="123"/>
    </location>
</feature>
<name>A0A413E0L1_BACSE</name>
<dbReference type="InterPro" id="IPR018490">
    <property type="entry name" value="cNMP-bd_dom_sf"/>
</dbReference>
<sequence>MENIKELLLKECDYPLPDKIMESFLEPKSEIFLKRNEILVMGGMINTNIYVVEEGILRYTYMDGTREVTFGFALPGTMLISMHSFYGHQPVFYQIEACCTSKVIKISKQHYDKLVAESHDFARWALKMAHGQLYFYERKNHVINGDAKERFLSLVHNRPEIIKNVSLGIIASYLGITQSYLSRLKKQINIK</sequence>
<evidence type="ECO:0000259" key="1">
    <source>
        <dbReference type="PROSITE" id="PS50042"/>
    </source>
</evidence>
<evidence type="ECO:0000313" key="2">
    <source>
        <dbReference type="EMBL" id="RGW96274.1"/>
    </source>
</evidence>
<dbReference type="AlphaFoldDB" id="A0A413E0L1"/>
<dbReference type="PROSITE" id="PS50042">
    <property type="entry name" value="CNMP_BINDING_3"/>
    <property type="match status" value="1"/>
</dbReference>
<dbReference type="SUPFAM" id="SSF51206">
    <property type="entry name" value="cAMP-binding domain-like"/>
    <property type="match status" value="1"/>
</dbReference>
<dbReference type="CDD" id="cd00038">
    <property type="entry name" value="CAP_ED"/>
    <property type="match status" value="1"/>
</dbReference>
<dbReference type="EMBL" id="QSBD01000017">
    <property type="protein sequence ID" value="RGW96274.1"/>
    <property type="molecule type" value="Genomic_DNA"/>
</dbReference>
<dbReference type="InterPro" id="IPR000595">
    <property type="entry name" value="cNMP-bd_dom"/>
</dbReference>
<reference evidence="2 3" key="1">
    <citation type="submission" date="2018-08" db="EMBL/GenBank/DDBJ databases">
        <title>A genome reference for cultivated species of the human gut microbiota.</title>
        <authorList>
            <person name="Zou Y."/>
            <person name="Xue W."/>
            <person name="Luo G."/>
        </authorList>
    </citation>
    <scope>NUCLEOTIDE SEQUENCE [LARGE SCALE GENOMIC DNA]</scope>
    <source>
        <strain evidence="2 3">AF05-4</strain>
    </source>
</reference>
<dbReference type="Gene3D" id="2.60.120.10">
    <property type="entry name" value="Jelly Rolls"/>
    <property type="match status" value="1"/>
</dbReference>
<dbReference type="Pfam" id="PF00027">
    <property type="entry name" value="cNMP_binding"/>
    <property type="match status" value="1"/>
</dbReference>
<dbReference type="Proteomes" id="UP000284777">
    <property type="component" value="Unassembled WGS sequence"/>
</dbReference>
<dbReference type="RefSeq" id="WP_117902393.1">
    <property type="nucleotide sequence ID" value="NZ_CAXSRQ010000004.1"/>
</dbReference>
<accession>A0A413E0L1</accession>
<gene>
    <name evidence="2" type="ORF">DWV41_11265</name>
</gene>
<protein>
    <submittedName>
        <fullName evidence="2">Crp/Fnr family transcriptional regulator</fullName>
    </submittedName>
</protein>
<evidence type="ECO:0000313" key="3">
    <source>
        <dbReference type="Proteomes" id="UP000284777"/>
    </source>
</evidence>
<organism evidence="2 3">
    <name type="scientific">Bacteroides stercoris</name>
    <dbReference type="NCBI Taxonomy" id="46506"/>
    <lineage>
        <taxon>Bacteria</taxon>
        <taxon>Pseudomonadati</taxon>
        <taxon>Bacteroidota</taxon>
        <taxon>Bacteroidia</taxon>
        <taxon>Bacteroidales</taxon>
        <taxon>Bacteroidaceae</taxon>
        <taxon>Bacteroides</taxon>
    </lineage>
</organism>
<dbReference type="InterPro" id="IPR014710">
    <property type="entry name" value="RmlC-like_jellyroll"/>
</dbReference>